<name>A0A6M3ZP99_9BURK</name>
<dbReference type="EC" id="1.11.1.21" evidence="10 12"/>
<comment type="similarity">
    <text evidence="9 12 13">Belongs to the peroxidase family. Peroxidase/catalase subfamily.</text>
</comment>
<feature type="domain" description="Plant heme peroxidase family profile" evidence="15">
    <location>
        <begin position="125"/>
        <end position="439"/>
    </location>
</feature>
<dbReference type="InterPro" id="IPR019794">
    <property type="entry name" value="Peroxidases_AS"/>
</dbReference>
<evidence type="ECO:0000256" key="14">
    <source>
        <dbReference type="SAM" id="MobiDB-lite"/>
    </source>
</evidence>
<dbReference type="PROSITE" id="PS00435">
    <property type="entry name" value="PEROXIDASE_1"/>
    <property type="match status" value="1"/>
</dbReference>
<dbReference type="InterPro" id="IPR019793">
    <property type="entry name" value="Peroxidases_heam-ligand_BS"/>
</dbReference>
<evidence type="ECO:0000256" key="11">
    <source>
        <dbReference type="ARBA" id="ARBA00074141"/>
    </source>
</evidence>
<evidence type="ECO:0000256" key="10">
    <source>
        <dbReference type="ARBA" id="ARBA00067012"/>
    </source>
</evidence>
<dbReference type="NCBIfam" id="NF011635">
    <property type="entry name" value="PRK15061.1"/>
    <property type="match status" value="1"/>
</dbReference>
<evidence type="ECO:0000313" key="17">
    <source>
        <dbReference type="Proteomes" id="UP000501648"/>
    </source>
</evidence>
<dbReference type="Proteomes" id="UP000501648">
    <property type="component" value="Chromosome"/>
</dbReference>
<dbReference type="PANTHER" id="PTHR30555">
    <property type="entry name" value="HYDROPEROXIDASE I, BIFUNCTIONAL CATALASE-PEROXIDASE"/>
    <property type="match status" value="1"/>
</dbReference>
<evidence type="ECO:0000256" key="3">
    <source>
        <dbReference type="ARBA" id="ARBA00022723"/>
    </source>
</evidence>
<comment type="catalytic activity">
    <reaction evidence="7 12 13">
        <text>2 H2O2 = O2 + 2 H2O</text>
        <dbReference type="Rhea" id="RHEA:20309"/>
        <dbReference type="ChEBI" id="CHEBI:15377"/>
        <dbReference type="ChEBI" id="CHEBI:15379"/>
        <dbReference type="ChEBI" id="CHEBI:16240"/>
        <dbReference type="EC" id="1.11.1.21"/>
    </reaction>
</comment>
<dbReference type="CDD" id="cd08200">
    <property type="entry name" value="catalase_peroxidase_2"/>
    <property type="match status" value="1"/>
</dbReference>
<comment type="subunit">
    <text evidence="12">Homodimer or homotetramer.</text>
</comment>
<dbReference type="RefSeq" id="WP_017453122.1">
    <property type="nucleotide sequence ID" value="NZ_CP008956.1"/>
</dbReference>
<keyword evidence="6 12" id="KW-0376">Hydrogen peroxide</keyword>
<evidence type="ECO:0000256" key="8">
    <source>
        <dbReference type="ARBA" id="ARBA00051651"/>
    </source>
</evidence>
<feature type="region of interest" description="Disordered" evidence="14">
    <location>
        <begin position="198"/>
        <end position="228"/>
    </location>
</feature>
<dbReference type="GO" id="GO:0042744">
    <property type="term" value="P:hydrogen peroxide catabolic process"/>
    <property type="evidence" value="ECO:0007669"/>
    <property type="project" value="UniProtKB-KW"/>
</dbReference>
<comment type="catalytic activity">
    <reaction evidence="8 12 13">
        <text>H2O2 + AH2 = A + 2 H2O</text>
        <dbReference type="Rhea" id="RHEA:30275"/>
        <dbReference type="ChEBI" id="CHEBI:13193"/>
        <dbReference type="ChEBI" id="CHEBI:15377"/>
        <dbReference type="ChEBI" id="CHEBI:16240"/>
        <dbReference type="ChEBI" id="CHEBI:17499"/>
        <dbReference type="EC" id="1.11.1.21"/>
    </reaction>
</comment>
<gene>
    <name evidence="12 16" type="primary">katG</name>
    <name evidence="16" type="ORF">C798_06025</name>
</gene>
<keyword evidence="1 12" id="KW-0575">Peroxidase</keyword>
<evidence type="ECO:0000256" key="1">
    <source>
        <dbReference type="ARBA" id="ARBA00022559"/>
    </source>
</evidence>
<comment type="function">
    <text evidence="12">Bifunctional enzyme with both catalase and broad-spectrum peroxidase activity.</text>
</comment>
<evidence type="ECO:0000256" key="2">
    <source>
        <dbReference type="ARBA" id="ARBA00022617"/>
    </source>
</evidence>
<sequence length="749" mass="81254">MSNEAKCPFNHTAGGGTSNRDWWPKQLRLDLLSQHSSKSNPMGEDFNYADAFKSLDLAAVKADLAKVMTDSQDWWPADFGHYGPLFVRMAWHSAGTYRIGDGRGGAGRGQQRFAPLNSWPDNVNLDKARRLLWPVKQKYGNKLSWADLLILTGNVALETMGFKTFGFAGGRQDVWEPDLDVYWGTETTWLGGDDRYGKGKAGARHGEIPADADRHGNEQSRTAPAGRNLENPLAAVQMGLIYVNPEGPDGNPDPLAAAHDIRETFARMAMDDEETVALIAGGHTFGKTHGAGDAKHVGREPEGEGLESQGLGWKSSFGSGAAGDTISSGLEVTWTQTPAQWSNYFFENLFNYEWELTKSPAGAHQWVAKNAQAVIPHAHGGAALLPTMLTTDLSLRFDPAYEKISRRFLAHPEQFADAFARAWFKLTHRDLGPRSRYLGPEVPAEELIWQDPLPQAQGAAIDAADVTALKAKVLASGLSVAELVSTAWASASTFRGGDMRGGANGARIRLAPQKDWAANQPAQLAKVLTTLEAIQAEFNQGSKKVSLADLIVLAGSAAVEKAAKDAGVAITVPFSAGRVDASQEQTDAASFAPLEPVIDGFRNFQKQRYAVRGEDMLIDKAQQLTLTAPEMTVLIGGLRVLGNTVGGSTKGVFTSRVGVLSNDFFVNLLDMGTEWKSTSPAQEEFEGRDRKTGALKWSGTRVDLVFGSNAVLRALAEVYASADAQEKFVKDFVAAWVKVMELDRFDLKQ</sequence>
<feature type="compositionally biased region" description="Basic and acidic residues" evidence="14">
    <location>
        <begin position="290"/>
        <end position="302"/>
    </location>
</feature>
<dbReference type="GO" id="GO:0004096">
    <property type="term" value="F:catalase activity"/>
    <property type="evidence" value="ECO:0007669"/>
    <property type="project" value="UniProtKB-UniRule"/>
</dbReference>
<keyword evidence="3 12" id="KW-0479">Metal-binding</keyword>
<evidence type="ECO:0000256" key="9">
    <source>
        <dbReference type="ARBA" id="ARBA00060838"/>
    </source>
</evidence>
<comment type="cofactor">
    <cofactor evidence="12">
        <name>heme b</name>
        <dbReference type="ChEBI" id="CHEBI:60344"/>
    </cofactor>
    <text evidence="12">Binds 1 heme b (iron(II)-protoporphyrin IX) group per dimer.</text>
</comment>
<dbReference type="FunFam" id="1.10.420.10:FF:000004">
    <property type="entry name" value="Catalase-peroxidase"/>
    <property type="match status" value="1"/>
</dbReference>
<dbReference type="PRINTS" id="PR00460">
    <property type="entry name" value="BPEROXIDASE"/>
</dbReference>
<feature type="region of interest" description="Disordered" evidence="14">
    <location>
        <begin position="288"/>
        <end position="314"/>
    </location>
</feature>
<dbReference type="PROSITE" id="PS50873">
    <property type="entry name" value="PEROXIDASE_4"/>
    <property type="match status" value="2"/>
</dbReference>
<reference evidence="16 17" key="1">
    <citation type="journal article" date="2012" name="J. Bacteriol.">
        <title>Genome sequence of the pathogenic Herbaspirillum seropedicae strain Os34, isolated from rice roots.</title>
        <authorList>
            <person name="Ye W."/>
            <person name="Ye S."/>
            <person name="Liu J."/>
            <person name="Chang S."/>
            <person name="Chen M."/>
            <person name="Zhu B."/>
            <person name="Guo L."/>
            <person name="An Q."/>
        </authorList>
    </citation>
    <scope>NUCLEOTIDE SEQUENCE [LARGE SCALE GENOMIC DNA]</scope>
    <source>
        <strain evidence="16 17">Os34</strain>
    </source>
</reference>
<dbReference type="FunFam" id="1.10.520.10:FF:000002">
    <property type="entry name" value="Catalase-peroxidase"/>
    <property type="match status" value="1"/>
</dbReference>
<evidence type="ECO:0000256" key="7">
    <source>
        <dbReference type="ARBA" id="ARBA00049145"/>
    </source>
</evidence>
<evidence type="ECO:0000256" key="4">
    <source>
        <dbReference type="ARBA" id="ARBA00023002"/>
    </source>
</evidence>
<comment type="PTM">
    <text evidence="12">Formation of the three residue Trp-Tyr-Met cross-link is important for the catalase, but not the peroxidase activity of the enzyme.</text>
</comment>
<dbReference type="PANTHER" id="PTHR30555:SF0">
    <property type="entry name" value="CATALASE-PEROXIDASE"/>
    <property type="match status" value="1"/>
</dbReference>
<evidence type="ECO:0000256" key="6">
    <source>
        <dbReference type="ARBA" id="ARBA00023324"/>
    </source>
</evidence>
<dbReference type="InterPro" id="IPR010255">
    <property type="entry name" value="Haem_peroxidase_sf"/>
</dbReference>
<dbReference type="Pfam" id="PF00141">
    <property type="entry name" value="peroxidase"/>
    <property type="match status" value="2"/>
</dbReference>
<comment type="caution">
    <text evidence="12">Lacks conserved residue(s) required for the propagation of feature annotation.</text>
</comment>
<evidence type="ECO:0000256" key="12">
    <source>
        <dbReference type="HAMAP-Rule" id="MF_01961"/>
    </source>
</evidence>
<feature type="active site" description="Proton acceptor" evidence="12">
    <location>
        <position position="92"/>
    </location>
</feature>
<dbReference type="HAMAP" id="MF_01961">
    <property type="entry name" value="Catal_peroxid"/>
    <property type="match status" value="1"/>
</dbReference>
<feature type="binding site" description="axial binding residue" evidence="12">
    <location>
        <position position="283"/>
    </location>
    <ligand>
        <name>heme b</name>
        <dbReference type="ChEBI" id="CHEBI:60344"/>
    </ligand>
    <ligandPart>
        <name>Fe</name>
        <dbReference type="ChEBI" id="CHEBI:18248"/>
    </ligandPart>
</feature>
<organism evidence="16 17">
    <name type="scientific">Herbaspirillum rubrisubalbicans Os34</name>
    <dbReference type="NCBI Taxonomy" id="1235827"/>
    <lineage>
        <taxon>Bacteria</taxon>
        <taxon>Pseudomonadati</taxon>
        <taxon>Pseudomonadota</taxon>
        <taxon>Betaproteobacteria</taxon>
        <taxon>Burkholderiales</taxon>
        <taxon>Oxalobacteraceae</taxon>
        <taxon>Herbaspirillum</taxon>
    </lineage>
</organism>
<dbReference type="Gene3D" id="1.10.520.10">
    <property type="match status" value="2"/>
</dbReference>
<keyword evidence="5 12" id="KW-0408">Iron</keyword>
<dbReference type="PROSITE" id="PS00436">
    <property type="entry name" value="PEROXIDASE_2"/>
    <property type="match status" value="1"/>
</dbReference>
<evidence type="ECO:0000259" key="15">
    <source>
        <dbReference type="PROSITE" id="PS50873"/>
    </source>
</evidence>
<keyword evidence="2 12" id="KW-0349">Heme</keyword>
<dbReference type="GO" id="GO:0020037">
    <property type="term" value="F:heme binding"/>
    <property type="evidence" value="ECO:0007669"/>
    <property type="project" value="InterPro"/>
</dbReference>
<dbReference type="Gene3D" id="1.10.420.10">
    <property type="entry name" value="Peroxidase, domain 2"/>
    <property type="match status" value="2"/>
</dbReference>
<accession>A0A6M3ZP99</accession>
<feature type="cross-link" description="Tryptophyl-tyrosyl-methioninium (Tyr-Met) (with Trp-91)" evidence="12">
    <location>
        <begin position="242"/>
        <end position="268"/>
    </location>
</feature>
<dbReference type="GO" id="GO:0005829">
    <property type="term" value="C:cytosol"/>
    <property type="evidence" value="ECO:0007669"/>
    <property type="project" value="TreeGrafter"/>
</dbReference>
<dbReference type="AlphaFoldDB" id="A0A6M3ZP99"/>
<evidence type="ECO:0000256" key="13">
    <source>
        <dbReference type="RuleBase" id="RU003451"/>
    </source>
</evidence>
<dbReference type="EMBL" id="CP008956">
    <property type="protein sequence ID" value="QJP99799.1"/>
    <property type="molecule type" value="Genomic_DNA"/>
</dbReference>
<proteinExistence type="inferred from homology"/>
<dbReference type="GO" id="GO:0070301">
    <property type="term" value="P:cellular response to hydrogen peroxide"/>
    <property type="evidence" value="ECO:0007669"/>
    <property type="project" value="TreeGrafter"/>
</dbReference>
<evidence type="ECO:0000313" key="16">
    <source>
        <dbReference type="EMBL" id="QJP99799.1"/>
    </source>
</evidence>
<dbReference type="PRINTS" id="PR00458">
    <property type="entry name" value="PEROXIDASE"/>
</dbReference>
<dbReference type="SUPFAM" id="SSF48113">
    <property type="entry name" value="Heme-dependent peroxidases"/>
    <property type="match status" value="2"/>
</dbReference>
<dbReference type="GO" id="GO:0046872">
    <property type="term" value="F:metal ion binding"/>
    <property type="evidence" value="ECO:0007669"/>
    <property type="project" value="UniProtKB-KW"/>
</dbReference>
<keyword evidence="4 12" id="KW-0560">Oxidoreductase</keyword>
<feature type="site" description="Transition state stabilizer" evidence="12">
    <location>
        <position position="88"/>
    </location>
</feature>
<dbReference type="FunFam" id="1.10.420.10:FF:000002">
    <property type="entry name" value="Catalase-peroxidase"/>
    <property type="match status" value="1"/>
</dbReference>
<feature type="compositionally biased region" description="Basic and acidic residues" evidence="14">
    <location>
        <begin position="204"/>
        <end position="218"/>
    </location>
</feature>
<dbReference type="InterPro" id="IPR002016">
    <property type="entry name" value="Haem_peroxidase"/>
</dbReference>
<dbReference type="CDD" id="cd00649">
    <property type="entry name" value="catalase_peroxidase_1"/>
    <property type="match status" value="1"/>
</dbReference>
<dbReference type="InterPro" id="IPR000763">
    <property type="entry name" value="Catalase_peroxidase"/>
</dbReference>
<feature type="domain" description="Plant heme peroxidase family profile" evidence="15">
    <location>
        <begin position="524"/>
        <end position="749"/>
    </location>
</feature>
<dbReference type="NCBIfam" id="TIGR00198">
    <property type="entry name" value="cat_per_HPI"/>
    <property type="match status" value="1"/>
</dbReference>
<evidence type="ECO:0000256" key="5">
    <source>
        <dbReference type="ARBA" id="ARBA00023004"/>
    </source>
</evidence>
<protein>
    <recommendedName>
        <fullName evidence="11 12">Catalase-peroxidase</fullName>
        <shortName evidence="12">CP</shortName>
        <ecNumber evidence="10 12">1.11.1.21</ecNumber>
    </recommendedName>
    <alternativeName>
        <fullName evidence="12">Peroxidase/catalase</fullName>
    </alternativeName>
</protein>